<evidence type="ECO:0000313" key="1">
    <source>
        <dbReference type="EMBL" id="SOY71918.1"/>
    </source>
</evidence>
<evidence type="ECO:0000313" key="2">
    <source>
        <dbReference type="Proteomes" id="UP000257016"/>
    </source>
</evidence>
<proteinExistence type="predicted"/>
<dbReference type="AlphaFoldDB" id="A0A975XIZ4"/>
<organism evidence="1 2">
    <name type="scientific">Cupriavidus taiwanensis</name>
    <dbReference type="NCBI Taxonomy" id="164546"/>
    <lineage>
        <taxon>Bacteria</taxon>
        <taxon>Pseudomonadati</taxon>
        <taxon>Pseudomonadota</taxon>
        <taxon>Betaproteobacteria</taxon>
        <taxon>Burkholderiales</taxon>
        <taxon>Burkholderiaceae</taxon>
        <taxon>Cupriavidus</taxon>
    </lineage>
</organism>
<sequence>MSEPAVPCLIRALGQDDIHHERVRHSINQCLFPAEMPIERGRLYVEDQRQLAQR</sequence>
<gene>
    <name evidence="1" type="ORF">CBM2586_B130638</name>
</gene>
<name>A0A975XIZ4_9BURK</name>
<comment type="caution">
    <text evidence="1">The sequence shown here is derived from an EMBL/GenBank/DDBJ whole genome shotgun (WGS) entry which is preliminary data.</text>
</comment>
<dbReference type="Proteomes" id="UP000257016">
    <property type="component" value="Unassembled WGS sequence"/>
</dbReference>
<reference evidence="1 2" key="1">
    <citation type="submission" date="2018-01" db="EMBL/GenBank/DDBJ databases">
        <authorList>
            <person name="Clerissi C."/>
        </authorList>
    </citation>
    <scope>NUCLEOTIDE SEQUENCE [LARGE SCALE GENOMIC DNA]</scope>
    <source>
        <strain evidence="1">Cupriavidus taiwanensis LMG 19430</strain>
    </source>
</reference>
<protein>
    <submittedName>
        <fullName evidence="1">Uncharacterized protein</fullName>
    </submittedName>
</protein>
<dbReference type="EMBL" id="OFSN01000019">
    <property type="protein sequence ID" value="SOY71918.1"/>
    <property type="molecule type" value="Genomic_DNA"/>
</dbReference>
<accession>A0A975XIZ4</accession>